<evidence type="ECO:0000313" key="2">
    <source>
        <dbReference type="Proteomes" id="UP000828941"/>
    </source>
</evidence>
<reference evidence="1 2" key="1">
    <citation type="journal article" date="2022" name="DNA Res.">
        <title>Chromosomal-level genome assembly of the orchid tree Bauhinia variegata (Leguminosae; Cercidoideae) supports the allotetraploid origin hypothesis of Bauhinia.</title>
        <authorList>
            <person name="Zhong Y."/>
            <person name="Chen Y."/>
            <person name="Zheng D."/>
            <person name="Pang J."/>
            <person name="Liu Y."/>
            <person name="Luo S."/>
            <person name="Meng S."/>
            <person name="Qian L."/>
            <person name="Wei D."/>
            <person name="Dai S."/>
            <person name="Zhou R."/>
        </authorList>
    </citation>
    <scope>NUCLEOTIDE SEQUENCE [LARGE SCALE GENOMIC DNA]</scope>
    <source>
        <strain evidence="1">BV-YZ2020</strain>
    </source>
</reference>
<name>A0ACB9NM46_BAUVA</name>
<dbReference type="Proteomes" id="UP000828941">
    <property type="component" value="Chromosome 6"/>
</dbReference>
<dbReference type="EMBL" id="CM039431">
    <property type="protein sequence ID" value="KAI4337312.1"/>
    <property type="molecule type" value="Genomic_DNA"/>
</dbReference>
<comment type="caution">
    <text evidence="1">The sequence shown here is derived from an EMBL/GenBank/DDBJ whole genome shotgun (WGS) entry which is preliminary data.</text>
</comment>
<keyword evidence="2" id="KW-1185">Reference proteome</keyword>
<accession>A0ACB9NM46</accession>
<protein>
    <submittedName>
        <fullName evidence="1">Uncharacterized protein</fullName>
    </submittedName>
</protein>
<evidence type="ECO:0000313" key="1">
    <source>
        <dbReference type="EMBL" id="KAI4337312.1"/>
    </source>
</evidence>
<gene>
    <name evidence="1" type="ORF">L6164_015745</name>
</gene>
<proteinExistence type="predicted"/>
<organism evidence="1 2">
    <name type="scientific">Bauhinia variegata</name>
    <name type="common">Purple orchid tree</name>
    <name type="synonym">Phanera variegata</name>
    <dbReference type="NCBI Taxonomy" id="167791"/>
    <lineage>
        <taxon>Eukaryota</taxon>
        <taxon>Viridiplantae</taxon>
        <taxon>Streptophyta</taxon>
        <taxon>Embryophyta</taxon>
        <taxon>Tracheophyta</taxon>
        <taxon>Spermatophyta</taxon>
        <taxon>Magnoliopsida</taxon>
        <taxon>eudicotyledons</taxon>
        <taxon>Gunneridae</taxon>
        <taxon>Pentapetalae</taxon>
        <taxon>rosids</taxon>
        <taxon>fabids</taxon>
        <taxon>Fabales</taxon>
        <taxon>Fabaceae</taxon>
        <taxon>Cercidoideae</taxon>
        <taxon>Cercideae</taxon>
        <taxon>Bauhiniinae</taxon>
        <taxon>Bauhinia</taxon>
    </lineage>
</organism>
<sequence length="228" mass="26191">MELRLSLALPTHNPTDQTNHVLESKQTVGSKIWAQSWRLESKKHVENKRRFQDAFGRCFKPVSSDSLLVWSGQPNEEDERSGKKKRNIDTTNKNDEEKHQVVGWPPIKAWRKKKLHLHHHHGGQIRNDRGPAGNESRGSNSLYVKARMEGVAIGRKIDLRLHSSYQALTNTLISMFANDQKFQEEGASYKLIYQDKEGDWLLAGDVPWQSFIDSVQRLEILRNGNVTS</sequence>